<feature type="transmembrane region" description="Helical" evidence="1">
    <location>
        <begin position="42"/>
        <end position="66"/>
    </location>
</feature>
<dbReference type="InterPro" id="IPR046157">
    <property type="entry name" value="DUF6159"/>
</dbReference>
<dbReference type="AlphaFoldDB" id="A0A1F6E0X8"/>
<proteinExistence type="predicted"/>
<sequence length="305" mass="32863">MSFMPMGVGAPVPLPKTRMGRWKASKTIVKESWRLLMLDKEILWFPVISGLVTLLVYAAVGYTYFLTVLGGNFNALETLEEKGFDIVSLVFLFVLYTLSFFVVNFFQAGIMIIARARFSGRDLGFADGIAGVASKLGKLFVWSAINATVGVILAQTASRSRMLGNIVSMLLGAAWNIMTFFSLPALVLNDVSIPGAFKESASMVRRVWGETIIVVFGVGLFFGVIVGVGIIVCFVAAGIAFEVFAAETLSVLILLGVLPLFIIIVLITASALGAIFKTALYEYASTGQIPAGFSPEIVQDAISRK</sequence>
<feature type="transmembrane region" description="Helical" evidence="1">
    <location>
        <begin position="169"/>
        <end position="191"/>
    </location>
</feature>
<dbReference type="Pfam" id="PF19656">
    <property type="entry name" value="DUF6159"/>
    <property type="match status" value="1"/>
</dbReference>
<gene>
    <name evidence="2" type="ORF">A3C21_04090</name>
</gene>
<comment type="caution">
    <text evidence="2">The sequence shown here is derived from an EMBL/GenBank/DDBJ whole genome shotgun (WGS) entry which is preliminary data.</text>
</comment>
<protein>
    <recommendedName>
        <fullName evidence="4">Glycerophosphoryl diester phosphodiesterase membrane domain-containing protein</fullName>
    </recommendedName>
</protein>
<evidence type="ECO:0000256" key="1">
    <source>
        <dbReference type="SAM" id="Phobius"/>
    </source>
</evidence>
<organism evidence="2 3">
    <name type="scientific">Candidatus Kaiserbacteria bacterium RIFCSPHIGHO2_02_FULL_59_21</name>
    <dbReference type="NCBI Taxonomy" id="1798500"/>
    <lineage>
        <taxon>Bacteria</taxon>
        <taxon>Candidatus Kaiseribacteriota</taxon>
    </lineage>
</organism>
<feature type="transmembrane region" description="Helical" evidence="1">
    <location>
        <begin position="86"/>
        <end position="114"/>
    </location>
</feature>
<feature type="transmembrane region" description="Helical" evidence="1">
    <location>
        <begin position="212"/>
        <end position="239"/>
    </location>
</feature>
<accession>A0A1F6E0X8</accession>
<dbReference type="EMBL" id="MFLN01000016">
    <property type="protein sequence ID" value="OGG67318.1"/>
    <property type="molecule type" value="Genomic_DNA"/>
</dbReference>
<evidence type="ECO:0008006" key="4">
    <source>
        <dbReference type="Google" id="ProtNLM"/>
    </source>
</evidence>
<evidence type="ECO:0000313" key="2">
    <source>
        <dbReference type="EMBL" id="OGG67318.1"/>
    </source>
</evidence>
<reference evidence="2 3" key="1">
    <citation type="journal article" date="2016" name="Nat. Commun.">
        <title>Thousands of microbial genomes shed light on interconnected biogeochemical processes in an aquifer system.</title>
        <authorList>
            <person name="Anantharaman K."/>
            <person name="Brown C.T."/>
            <person name="Hug L.A."/>
            <person name="Sharon I."/>
            <person name="Castelle C.J."/>
            <person name="Probst A.J."/>
            <person name="Thomas B.C."/>
            <person name="Singh A."/>
            <person name="Wilkins M.J."/>
            <person name="Karaoz U."/>
            <person name="Brodie E.L."/>
            <person name="Williams K.H."/>
            <person name="Hubbard S.S."/>
            <person name="Banfield J.F."/>
        </authorList>
    </citation>
    <scope>NUCLEOTIDE SEQUENCE [LARGE SCALE GENOMIC DNA]</scope>
</reference>
<keyword evidence="1" id="KW-1133">Transmembrane helix</keyword>
<name>A0A1F6E0X8_9BACT</name>
<feature type="transmembrane region" description="Helical" evidence="1">
    <location>
        <begin position="251"/>
        <end position="276"/>
    </location>
</feature>
<dbReference type="STRING" id="1798500.A3C21_04090"/>
<feature type="transmembrane region" description="Helical" evidence="1">
    <location>
        <begin position="139"/>
        <end position="157"/>
    </location>
</feature>
<keyword evidence="1" id="KW-0472">Membrane</keyword>
<dbReference type="Proteomes" id="UP000178572">
    <property type="component" value="Unassembled WGS sequence"/>
</dbReference>
<evidence type="ECO:0000313" key="3">
    <source>
        <dbReference type="Proteomes" id="UP000178572"/>
    </source>
</evidence>
<keyword evidence="1" id="KW-0812">Transmembrane</keyword>